<dbReference type="PANTHER" id="PTHR10340">
    <property type="entry name" value="SPHINGOMYELIN PHOSPHODIESTERASE"/>
    <property type="match status" value="1"/>
</dbReference>
<dbReference type="PIRSF" id="PIRSF000948">
    <property type="entry name" value="Sphingomy_PDE"/>
    <property type="match status" value="1"/>
</dbReference>
<dbReference type="PROSITE" id="PS50015">
    <property type="entry name" value="SAP_B"/>
    <property type="match status" value="1"/>
</dbReference>
<evidence type="ECO:0000256" key="6">
    <source>
        <dbReference type="ARBA" id="ARBA00022801"/>
    </source>
</evidence>
<evidence type="ECO:0000256" key="1">
    <source>
        <dbReference type="ARBA" id="ARBA00004613"/>
    </source>
</evidence>
<comment type="similarity">
    <text evidence="2 12">Belongs to the acid sphingomyelinase family.</text>
</comment>
<keyword evidence="10 12" id="KW-0326">Glycosidase</keyword>
<dbReference type="GO" id="GO:0046872">
    <property type="term" value="F:metal ion binding"/>
    <property type="evidence" value="ECO:0007669"/>
    <property type="project" value="UniProtKB-KW"/>
</dbReference>
<feature type="disulfide bond" evidence="14">
    <location>
        <begin position="278"/>
        <end position="348"/>
    </location>
</feature>
<dbReference type="AlphaFoldDB" id="A0A6J2JP95"/>
<evidence type="ECO:0000256" key="7">
    <source>
        <dbReference type="ARBA" id="ARBA00022833"/>
    </source>
</evidence>
<name>A0A6J2JP95_BOMMA</name>
<evidence type="ECO:0000256" key="2">
    <source>
        <dbReference type="ARBA" id="ARBA00008234"/>
    </source>
</evidence>
<dbReference type="PANTHER" id="PTHR10340:SF29">
    <property type="entry name" value="SPHINGOMYELIN PHOSPHODIESTERASE"/>
    <property type="match status" value="1"/>
</dbReference>
<feature type="binding site" evidence="13">
    <location>
        <position position="562"/>
    </location>
    <ligand>
        <name>Zn(2+)</name>
        <dbReference type="ChEBI" id="CHEBI:29105"/>
        <label>1</label>
    </ligand>
</feature>
<feature type="binding site" evidence="13">
    <location>
        <position position="257"/>
    </location>
    <ligand>
        <name>Zn(2+)</name>
        <dbReference type="ChEBI" id="CHEBI:29105"/>
        <label>1</label>
    </ligand>
</feature>
<dbReference type="InterPro" id="IPR045473">
    <property type="entry name" value="ASM_C"/>
</dbReference>
<organism evidence="16 17">
    <name type="scientific">Bombyx mandarina</name>
    <name type="common">Wild silk moth</name>
    <name type="synonym">Wild silkworm</name>
    <dbReference type="NCBI Taxonomy" id="7092"/>
    <lineage>
        <taxon>Eukaryota</taxon>
        <taxon>Metazoa</taxon>
        <taxon>Ecdysozoa</taxon>
        <taxon>Arthropoda</taxon>
        <taxon>Hexapoda</taxon>
        <taxon>Insecta</taxon>
        <taxon>Pterygota</taxon>
        <taxon>Neoptera</taxon>
        <taxon>Endopterygota</taxon>
        <taxon>Lepidoptera</taxon>
        <taxon>Glossata</taxon>
        <taxon>Ditrysia</taxon>
        <taxon>Bombycoidea</taxon>
        <taxon>Bombycidae</taxon>
        <taxon>Bombycinae</taxon>
        <taxon>Bombyx</taxon>
    </lineage>
</organism>
<comment type="cofactor">
    <cofactor evidence="13">
        <name>Zn(2+)</name>
        <dbReference type="ChEBI" id="CHEBI:29105"/>
    </cofactor>
    <text evidence="13">Binds 2 Zn(2+) ions per subunit.</text>
</comment>
<dbReference type="GO" id="GO:0061750">
    <property type="term" value="F:acid sphingomyelin phosphodiesterase activity"/>
    <property type="evidence" value="ECO:0007669"/>
    <property type="project" value="TreeGrafter"/>
</dbReference>
<evidence type="ECO:0000256" key="14">
    <source>
        <dbReference type="PIRSR" id="PIRSR000948-2"/>
    </source>
</evidence>
<evidence type="ECO:0000313" key="16">
    <source>
        <dbReference type="Proteomes" id="UP000504629"/>
    </source>
</evidence>
<protein>
    <recommendedName>
        <fullName evidence="12">Sphingomyelin phosphodiesterase</fullName>
        <ecNumber evidence="12">3.1.4.12</ecNumber>
    </recommendedName>
</protein>
<dbReference type="GO" id="GO:0046513">
    <property type="term" value="P:ceramide biosynthetic process"/>
    <property type="evidence" value="ECO:0007669"/>
    <property type="project" value="UniProtKB-ARBA"/>
</dbReference>
<dbReference type="SUPFAM" id="SSF47862">
    <property type="entry name" value="Saposin"/>
    <property type="match status" value="1"/>
</dbReference>
<feature type="disulfide bond" evidence="14">
    <location>
        <begin position="272"/>
        <end position="277"/>
    </location>
</feature>
<keyword evidence="3" id="KW-0964">Secreted</keyword>
<dbReference type="InterPro" id="IPR041805">
    <property type="entry name" value="ASMase/PPN1_MPP"/>
</dbReference>
<evidence type="ECO:0000256" key="5">
    <source>
        <dbReference type="ARBA" id="ARBA00022729"/>
    </source>
</evidence>
<dbReference type="InterPro" id="IPR008139">
    <property type="entry name" value="SaposinB_dom"/>
</dbReference>
<feature type="domain" description="Saposin B-type" evidence="15">
    <location>
        <begin position="134"/>
        <end position="224"/>
    </location>
</feature>
<dbReference type="GeneID" id="114243701"/>
<dbReference type="InterPro" id="IPR011160">
    <property type="entry name" value="Sphingomy_PDE"/>
</dbReference>
<dbReference type="InterPro" id="IPR011001">
    <property type="entry name" value="Saposin-like"/>
</dbReference>
<feature type="binding site" evidence="13">
    <location>
        <position position="377"/>
    </location>
    <ligand>
        <name>Zn(2+)</name>
        <dbReference type="ChEBI" id="CHEBI:29105"/>
        <label>2</label>
    </ligand>
</feature>
<comment type="subcellular location">
    <subcellularLocation>
        <location evidence="1">Secreted</location>
    </subcellularLocation>
</comment>
<feature type="disulfide bond" evidence="14">
    <location>
        <begin position="169"/>
        <end position="180"/>
    </location>
</feature>
<dbReference type="Proteomes" id="UP000504629">
    <property type="component" value="Unplaced"/>
</dbReference>
<evidence type="ECO:0000256" key="13">
    <source>
        <dbReference type="PIRSR" id="PIRSR000948-1"/>
    </source>
</evidence>
<sequence length="717" mass="81713">MLLVLVADSCVIRIRGVVSGSNDKAIIMIMTHRLIEVMFRVLPTQELVNGDNDKAIITTHSLALPGVTMQSHIIVSKYYCPTLEQETVEDVLKKILVNDLSEEDKSLLEDIIEILHRPEYVSENSIQYASPTRTTLDCVICRSAFRTAIQGLKAGQTEEELTNVISTLCITLGIAGYGVCKGAVSLNIPIISYIVKNEPQATAEAFCGFVLQNVGNPNNCPFDDQRFEWEVTLPAPPAVEAVPVFETKPLTIAIITDAHLDPLYEAFGVADCDEPVCCRIGQRPASNYIYKSHIDESVVAESLTNVSGEIKLNLNVAPKIRELRKKSQTRFSKRHTAPAGYWGDYRNCDSPIWAFDDVIDRIAETHKNIDVLYYIGDTIDHGVWETSYELINDMNRYLIEKIRKTFGDEVQVIPVLGNHESQPTNQFAPSRVIGDHLNTTWLYEGLVDKWGFYLTEDSKRTLLERGEFSQLVRPGLRVIVLNNNVAYRYNWWLVYDPLDAKKHLDWLVEELYKAEIAGEKVHILAHIPPGVHDLTYTWTREYNKIVNRFTNTIAAEFNGHTHSDEFKVFYNQQGTPINVAWGGGSATSYTFYNLNYKIATINTRTFEPLNIVNYAYNLTEANLTPNRRPHWFQLYDMKNTFGLTDLSAVSMNDLVYKMVTTNKEYLEKYAAFYSKLSDTRWPNCNINCKLDNLCKIVVTVLWERQRCEELRQLYSVS</sequence>
<dbReference type="KEGG" id="bman:114243701"/>
<keyword evidence="9" id="KW-0325">Glycoprotein</keyword>
<dbReference type="GO" id="GO:0005764">
    <property type="term" value="C:lysosome"/>
    <property type="evidence" value="ECO:0007669"/>
    <property type="project" value="TreeGrafter"/>
</dbReference>
<keyword evidence="4 13" id="KW-0479">Metal-binding</keyword>
<dbReference type="EC" id="3.1.4.12" evidence="12"/>
<feature type="binding site" evidence="13">
    <location>
        <position position="418"/>
    </location>
    <ligand>
        <name>Zn(2+)</name>
        <dbReference type="ChEBI" id="CHEBI:29105"/>
        <label>2</label>
    </ligand>
</feature>
<dbReference type="GO" id="GO:0016798">
    <property type="term" value="F:hydrolase activity, acting on glycosyl bonds"/>
    <property type="evidence" value="ECO:0007669"/>
    <property type="project" value="UniProtKB-KW"/>
</dbReference>
<dbReference type="SMART" id="SM00741">
    <property type="entry name" value="SapB"/>
    <property type="match status" value="1"/>
</dbReference>
<keyword evidence="16" id="KW-1185">Reference proteome</keyword>
<evidence type="ECO:0000313" key="17">
    <source>
        <dbReference type="RefSeq" id="XP_028031093.1"/>
    </source>
</evidence>
<proteinExistence type="inferred from homology"/>
<keyword evidence="8 14" id="KW-1015">Disulfide bond</keyword>
<evidence type="ECO:0000256" key="12">
    <source>
        <dbReference type="PIRNR" id="PIRNR000948"/>
    </source>
</evidence>
<evidence type="ECO:0000256" key="8">
    <source>
        <dbReference type="ARBA" id="ARBA00023157"/>
    </source>
</evidence>
<dbReference type="OrthoDB" id="282973at2759"/>
<feature type="binding site" evidence="13">
    <location>
        <position position="526"/>
    </location>
    <ligand>
        <name>Zn(2+)</name>
        <dbReference type="ChEBI" id="CHEBI:29105"/>
        <label>2</label>
    </ligand>
</feature>
<evidence type="ECO:0000256" key="9">
    <source>
        <dbReference type="ARBA" id="ARBA00023180"/>
    </source>
</evidence>
<keyword evidence="6 12" id="KW-0378">Hydrolase</keyword>
<dbReference type="CDD" id="cd00842">
    <property type="entry name" value="MPP_ASMase"/>
    <property type="match status" value="1"/>
</dbReference>
<evidence type="ECO:0000256" key="11">
    <source>
        <dbReference type="ARBA" id="ARBA00047268"/>
    </source>
</evidence>
<feature type="binding site" evidence="13">
    <location>
        <position position="259"/>
    </location>
    <ligand>
        <name>Zn(2+)</name>
        <dbReference type="ChEBI" id="CHEBI:29105"/>
        <label>1</label>
    </ligand>
</feature>
<dbReference type="GO" id="GO:0005615">
    <property type="term" value="C:extracellular space"/>
    <property type="evidence" value="ECO:0007669"/>
    <property type="project" value="TreeGrafter"/>
</dbReference>
<dbReference type="GO" id="GO:0016020">
    <property type="term" value="C:membrane"/>
    <property type="evidence" value="ECO:0007669"/>
    <property type="project" value="GOC"/>
</dbReference>
<feature type="binding site" evidence="13">
    <location>
        <position position="377"/>
    </location>
    <ligand>
        <name>Zn(2+)</name>
        <dbReference type="ChEBI" id="CHEBI:29105"/>
        <label>1</label>
    </ligand>
</feature>
<dbReference type="InterPro" id="IPR029052">
    <property type="entry name" value="Metallo-depent_PP-like"/>
</dbReference>
<dbReference type="Pfam" id="PF19272">
    <property type="entry name" value="ASMase_C"/>
    <property type="match status" value="1"/>
</dbReference>
<evidence type="ECO:0000256" key="4">
    <source>
        <dbReference type="ARBA" id="ARBA00022723"/>
    </source>
</evidence>
<evidence type="ECO:0000256" key="3">
    <source>
        <dbReference type="ARBA" id="ARBA00022525"/>
    </source>
</evidence>
<evidence type="ECO:0000256" key="10">
    <source>
        <dbReference type="ARBA" id="ARBA00023295"/>
    </source>
</evidence>
<keyword evidence="5" id="KW-0732">Signal</keyword>
<dbReference type="SUPFAM" id="SSF56300">
    <property type="entry name" value="Metallo-dependent phosphatases"/>
    <property type="match status" value="1"/>
</dbReference>
<keyword evidence="7 13" id="KW-0862">Zinc</keyword>
<dbReference type="GO" id="GO:0006685">
    <property type="term" value="P:sphingomyelin catabolic process"/>
    <property type="evidence" value="ECO:0007669"/>
    <property type="project" value="UniProtKB-UniRule"/>
</dbReference>
<dbReference type="RefSeq" id="XP_028031093.1">
    <property type="nucleotide sequence ID" value="XM_028175292.1"/>
</dbReference>
<reference evidence="17" key="1">
    <citation type="submission" date="2025-08" db="UniProtKB">
        <authorList>
            <consortium name="RefSeq"/>
        </authorList>
    </citation>
    <scope>IDENTIFICATION</scope>
    <source>
        <tissue evidence="17">Silk gland</tissue>
    </source>
</reference>
<evidence type="ECO:0000259" key="15">
    <source>
        <dbReference type="PROSITE" id="PS50015"/>
    </source>
</evidence>
<dbReference type="InterPro" id="IPR004843">
    <property type="entry name" value="Calcineurin-like_PHP"/>
</dbReference>
<gene>
    <name evidence="17" type="primary">LOC114243701</name>
</gene>
<feature type="binding site" evidence="13">
    <location>
        <position position="560"/>
    </location>
    <ligand>
        <name>Zn(2+)</name>
        <dbReference type="ChEBI" id="CHEBI:29105"/>
        <label>2</label>
    </ligand>
</feature>
<comment type="catalytic activity">
    <reaction evidence="11">
        <text>a sphingomyelin + H2O = phosphocholine + an N-acylsphing-4-enine + H(+)</text>
        <dbReference type="Rhea" id="RHEA:19253"/>
        <dbReference type="ChEBI" id="CHEBI:15377"/>
        <dbReference type="ChEBI" id="CHEBI:15378"/>
        <dbReference type="ChEBI" id="CHEBI:17636"/>
        <dbReference type="ChEBI" id="CHEBI:52639"/>
        <dbReference type="ChEBI" id="CHEBI:295975"/>
        <dbReference type="EC" id="3.1.4.12"/>
    </reaction>
    <physiologicalReaction direction="left-to-right" evidence="11">
        <dbReference type="Rhea" id="RHEA:19254"/>
    </physiologicalReaction>
</comment>
<feature type="disulfide bond" evidence="14">
    <location>
        <begin position="684"/>
        <end position="688"/>
    </location>
</feature>
<comment type="function">
    <text evidence="12">Converts sphingomyelin to ceramide.</text>
</comment>
<dbReference type="Pfam" id="PF00149">
    <property type="entry name" value="Metallophos"/>
    <property type="match status" value="1"/>
</dbReference>
<dbReference type="Gene3D" id="3.60.21.10">
    <property type="match status" value="1"/>
</dbReference>
<accession>A0A6J2JP95</accession>